<evidence type="ECO:0000313" key="9">
    <source>
        <dbReference type="EMBL" id="OSJ30243.1"/>
    </source>
</evidence>
<dbReference type="GO" id="GO:0005737">
    <property type="term" value="C:cytoplasm"/>
    <property type="evidence" value="ECO:0007669"/>
    <property type="project" value="UniProtKB-SubCell"/>
</dbReference>
<gene>
    <name evidence="9" type="ORF">BSZ19_25515</name>
</gene>
<dbReference type="InterPro" id="IPR012393">
    <property type="entry name" value="Tricorn_protease"/>
</dbReference>
<comment type="similarity">
    <text evidence="2">Belongs to the peptidase S41B family.</text>
</comment>
<organism evidence="9 10">
    <name type="scientific">Bradyrhizobium japonicum</name>
    <dbReference type="NCBI Taxonomy" id="375"/>
    <lineage>
        <taxon>Bacteria</taxon>
        <taxon>Pseudomonadati</taxon>
        <taxon>Pseudomonadota</taxon>
        <taxon>Alphaproteobacteria</taxon>
        <taxon>Hyphomicrobiales</taxon>
        <taxon>Nitrobacteraceae</taxon>
        <taxon>Bradyrhizobium</taxon>
    </lineage>
</organism>
<protein>
    <recommendedName>
        <fullName evidence="8">PDZ domain-containing protein</fullName>
    </recommendedName>
</protein>
<dbReference type="GO" id="GO:0008236">
    <property type="term" value="F:serine-type peptidase activity"/>
    <property type="evidence" value="ECO:0007669"/>
    <property type="project" value="UniProtKB-KW"/>
</dbReference>
<dbReference type="PROSITE" id="PS50106">
    <property type="entry name" value="PDZ"/>
    <property type="match status" value="1"/>
</dbReference>
<comment type="subcellular location">
    <subcellularLocation>
        <location evidence="1">Cytoplasm</location>
    </subcellularLocation>
</comment>
<dbReference type="EMBL" id="NAFL01000262">
    <property type="protein sequence ID" value="OSJ30243.1"/>
    <property type="molecule type" value="Genomic_DNA"/>
</dbReference>
<dbReference type="SMART" id="SM00245">
    <property type="entry name" value="TSPc"/>
    <property type="match status" value="1"/>
</dbReference>
<evidence type="ECO:0000256" key="5">
    <source>
        <dbReference type="ARBA" id="ARBA00022801"/>
    </source>
</evidence>
<dbReference type="InterPro" id="IPR006311">
    <property type="entry name" value="TAT_signal"/>
</dbReference>
<name>A0A1Y2JK25_BRAJP</name>
<dbReference type="Gene3D" id="3.30.750.44">
    <property type="match status" value="1"/>
</dbReference>
<dbReference type="AlphaFoldDB" id="A0A1Y2JK25"/>
<feature type="signal peptide" evidence="7">
    <location>
        <begin position="1"/>
        <end position="33"/>
    </location>
</feature>
<keyword evidence="5" id="KW-0378">Hydrolase</keyword>
<dbReference type="SUPFAM" id="SSF52096">
    <property type="entry name" value="ClpP/crotonase"/>
    <property type="match status" value="1"/>
</dbReference>
<comment type="caution">
    <text evidence="9">The sequence shown here is derived from an EMBL/GenBank/DDBJ whole genome shotgun (WGS) entry which is preliminary data.</text>
</comment>
<dbReference type="PANTHER" id="PTHR43253">
    <property type="entry name" value="TRICORN PROTEASE HOMOLOG 2-RELATED"/>
    <property type="match status" value="1"/>
</dbReference>
<feature type="domain" description="PDZ" evidence="8">
    <location>
        <begin position="150"/>
        <end position="226"/>
    </location>
</feature>
<dbReference type="InterPro" id="IPR036034">
    <property type="entry name" value="PDZ_sf"/>
</dbReference>
<dbReference type="SUPFAM" id="SSF50156">
    <property type="entry name" value="PDZ domain-like"/>
    <property type="match status" value="1"/>
</dbReference>
<dbReference type="Pfam" id="PF14684">
    <property type="entry name" value="Tricorn_C1"/>
    <property type="match status" value="1"/>
</dbReference>
<dbReference type="PANTHER" id="PTHR43253:SF1">
    <property type="entry name" value="TRICORN PROTEASE HOMOLOG 2-RELATED"/>
    <property type="match status" value="1"/>
</dbReference>
<dbReference type="Gene3D" id="2.30.42.10">
    <property type="match status" value="1"/>
</dbReference>
<dbReference type="InterPro" id="IPR028204">
    <property type="entry name" value="Tricorn_C1"/>
</dbReference>
<evidence type="ECO:0000256" key="1">
    <source>
        <dbReference type="ARBA" id="ARBA00004496"/>
    </source>
</evidence>
<dbReference type="InterPro" id="IPR005151">
    <property type="entry name" value="Tail-specific_protease"/>
</dbReference>
<reference evidence="9 10" key="1">
    <citation type="submission" date="2017-03" db="EMBL/GenBank/DDBJ databases">
        <title>Whole genome sequences of fourteen strains of Bradyrhizobium canariense and one strain of Bradyrhizobium japonicum isolated from Lupinus (Papilionoideae: Genisteae) species in Algeria.</title>
        <authorList>
            <person name="Crovadore J."/>
            <person name="Chekireb D."/>
            <person name="Brachmann A."/>
            <person name="Chablais R."/>
            <person name="Cochard B."/>
            <person name="Lefort F."/>
        </authorList>
    </citation>
    <scope>NUCLEOTIDE SEQUENCE [LARGE SCALE GENOMIC DNA]</scope>
    <source>
        <strain evidence="9 10">UBMA197</strain>
    </source>
</reference>
<dbReference type="PROSITE" id="PS51318">
    <property type="entry name" value="TAT"/>
    <property type="match status" value="1"/>
</dbReference>
<evidence type="ECO:0000313" key="10">
    <source>
        <dbReference type="Proteomes" id="UP000193335"/>
    </source>
</evidence>
<evidence type="ECO:0000256" key="7">
    <source>
        <dbReference type="SAM" id="SignalP"/>
    </source>
</evidence>
<dbReference type="Proteomes" id="UP000193335">
    <property type="component" value="Unassembled WGS sequence"/>
</dbReference>
<evidence type="ECO:0000256" key="3">
    <source>
        <dbReference type="ARBA" id="ARBA00022490"/>
    </source>
</evidence>
<evidence type="ECO:0000256" key="6">
    <source>
        <dbReference type="ARBA" id="ARBA00022825"/>
    </source>
</evidence>
<feature type="chain" id="PRO_5012508427" description="PDZ domain-containing protein" evidence="7">
    <location>
        <begin position="34"/>
        <end position="427"/>
    </location>
</feature>
<proteinExistence type="inferred from homology"/>
<dbReference type="InterPro" id="IPR001478">
    <property type="entry name" value="PDZ"/>
</dbReference>
<sequence>MKKVINSGLSRRHFLRLTSVAAASALTPTVLWAEQQQAADSATSQAVPARIATFEEVWRTVRDRFYDPHLDGLDWSAVRERYLPDATRASSEEALAGVINSMLSELHASHTRYYTPYEPEYYQLSDIFAGALRRRGLERVFPNGRISYPGIGILSRLDTQGRNMITGVIEGTPAQQAGLLAGDAIVFADGAPFEPVQSFRGKVGKEVVLGLRRAGAFMQISVTPVEIEPNKMFLDGLKASARIIPANGRSIGYVHVWCYAGSVYQRTLEHLLSQSPLNGADALIWDLRDGWGGAIPGYLDLFNTRAPTIQVTDRNGASELENVKWRKPVAMLVNGGTRSGKEILAYGFKKYRLGEVIGSRTEGAVLAATAFLIDGGLLLLAVGDVQVDGERLEGVGVAPTIEVQAEPGSTGLDDPQLNRAIAVLSVA</sequence>
<dbReference type="Gene3D" id="3.90.226.10">
    <property type="entry name" value="2-enoyl-CoA Hydratase, Chain A, domain 1"/>
    <property type="match status" value="1"/>
</dbReference>
<dbReference type="InterPro" id="IPR029045">
    <property type="entry name" value="ClpP/crotonase-like_dom_sf"/>
</dbReference>
<dbReference type="CDD" id="cd07562">
    <property type="entry name" value="Peptidase_S41_TRI"/>
    <property type="match status" value="1"/>
</dbReference>
<evidence type="ECO:0000259" key="8">
    <source>
        <dbReference type="PROSITE" id="PS50106"/>
    </source>
</evidence>
<evidence type="ECO:0000256" key="4">
    <source>
        <dbReference type="ARBA" id="ARBA00022670"/>
    </source>
</evidence>
<keyword evidence="3" id="KW-0963">Cytoplasm</keyword>
<keyword evidence="4" id="KW-0645">Protease</keyword>
<evidence type="ECO:0000256" key="2">
    <source>
        <dbReference type="ARBA" id="ARBA00008524"/>
    </source>
</evidence>
<dbReference type="RefSeq" id="WP_085402192.1">
    <property type="nucleotide sequence ID" value="NZ_NAFL01000262.1"/>
</dbReference>
<accession>A0A1Y2JK25</accession>
<dbReference type="GO" id="GO:0006508">
    <property type="term" value="P:proteolysis"/>
    <property type="evidence" value="ECO:0007669"/>
    <property type="project" value="UniProtKB-KW"/>
</dbReference>
<dbReference type="Pfam" id="PF03572">
    <property type="entry name" value="Peptidase_S41"/>
    <property type="match status" value="1"/>
</dbReference>
<keyword evidence="6" id="KW-0720">Serine protease</keyword>
<keyword evidence="7" id="KW-0732">Signal</keyword>